<protein>
    <submittedName>
        <fullName evidence="1">Uncharacterized protein</fullName>
    </submittedName>
</protein>
<evidence type="ECO:0000313" key="2">
    <source>
        <dbReference type="Proteomes" id="UP000017081"/>
    </source>
</evidence>
<organism evidence="1 2">
    <name type="scientific">Cetobacterium somerae ATCC BAA-474</name>
    <dbReference type="NCBI Taxonomy" id="1319815"/>
    <lineage>
        <taxon>Bacteria</taxon>
        <taxon>Fusobacteriati</taxon>
        <taxon>Fusobacteriota</taxon>
        <taxon>Fusobacteriia</taxon>
        <taxon>Fusobacteriales</taxon>
        <taxon>Fusobacteriaceae</taxon>
        <taxon>Cetobacterium</taxon>
    </lineage>
</organism>
<keyword evidence="2" id="KW-1185">Reference proteome</keyword>
<name>U7VAK2_9FUSO</name>
<dbReference type="HOGENOM" id="CLU_2150983_0_0_0"/>
<dbReference type="RefSeq" id="WP_023051087.1">
    <property type="nucleotide sequence ID" value="NZ_KI518204.1"/>
</dbReference>
<accession>U7VAK2</accession>
<reference evidence="1 2" key="1">
    <citation type="submission" date="2013-08" db="EMBL/GenBank/DDBJ databases">
        <authorList>
            <person name="Weinstock G."/>
            <person name="Sodergren E."/>
            <person name="Wylie T."/>
            <person name="Fulton L."/>
            <person name="Fulton R."/>
            <person name="Fronick C."/>
            <person name="O'Laughlin M."/>
            <person name="Godfrey J."/>
            <person name="Miner T."/>
            <person name="Herter B."/>
            <person name="Appelbaum E."/>
            <person name="Cordes M."/>
            <person name="Lek S."/>
            <person name="Wollam A."/>
            <person name="Pepin K.H."/>
            <person name="Palsikar V.B."/>
            <person name="Mitreva M."/>
            <person name="Wilson R.K."/>
        </authorList>
    </citation>
    <scope>NUCLEOTIDE SEQUENCE [LARGE SCALE GENOMIC DNA]</scope>
    <source>
        <strain evidence="1 2">ATCC BAA-474</strain>
    </source>
</reference>
<dbReference type="Proteomes" id="UP000017081">
    <property type="component" value="Unassembled WGS sequence"/>
</dbReference>
<feature type="non-terminal residue" evidence="1">
    <location>
        <position position="1"/>
    </location>
</feature>
<gene>
    <name evidence="1" type="ORF">HMPREF0202_01549</name>
</gene>
<dbReference type="STRING" id="1319815.HMPREF0202_01549"/>
<evidence type="ECO:0000313" key="1">
    <source>
        <dbReference type="EMBL" id="ERT68556.1"/>
    </source>
</evidence>
<dbReference type="EMBL" id="AXZF01000057">
    <property type="protein sequence ID" value="ERT68556.1"/>
    <property type="molecule type" value="Genomic_DNA"/>
</dbReference>
<comment type="caution">
    <text evidence="1">The sequence shown here is derived from an EMBL/GenBank/DDBJ whole genome shotgun (WGS) entry which is preliminary data.</text>
</comment>
<dbReference type="AlphaFoldDB" id="U7VAK2"/>
<sequence length="112" mass="13444">SIFDKTFEEIPLNFNEESVIELSEEEYEEKYKEFLKENKAKHNPHMRKSFELKNKFKYQIVKKEILDYLDISKDKLLSKNGRPLNGGALESRLIKLCQEMNIQIKYKDKIIK</sequence>
<proteinExistence type="predicted"/>